<proteinExistence type="predicted"/>
<name>A0A915YHP9_9BACT</name>
<protein>
    <submittedName>
        <fullName evidence="1">Uncharacterized protein</fullName>
    </submittedName>
</protein>
<evidence type="ECO:0000313" key="1">
    <source>
        <dbReference type="EMBL" id="BDS13379.1"/>
    </source>
</evidence>
<sequence length="29" mass="3609">MLKIEILRKVMFKEFYIYLCKAIKNEWSA</sequence>
<gene>
    <name evidence="1" type="ORF">AsAng_0041160</name>
</gene>
<keyword evidence="2" id="KW-1185">Reference proteome</keyword>
<dbReference type="EMBL" id="AP026867">
    <property type="protein sequence ID" value="BDS13379.1"/>
    <property type="molecule type" value="Genomic_DNA"/>
</dbReference>
<dbReference type="KEGG" id="aup:AsAng_0041160"/>
<evidence type="ECO:0000313" key="2">
    <source>
        <dbReference type="Proteomes" id="UP001060919"/>
    </source>
</evidence>
<dbReference type="AlphaFoldDB" id="A0A915YHP9"/>
<dbReference type="Proteomes" id="UP001060919">
    <property type="component" value="Chromosome"/>
</dbReference>
<accession>A0A915YHP9</accession>
<reference evidence="1" key="1">
    <citation type="submission" date="2022-09" db="EMBL/GenBank/DDBJ databases">
        <title>Aureispira anguillicida sp. nov., isolated from Leptocephalus of Japanese eel Anguilla japonica.</title>
        <authorList>
            <person name="Yuasa K."/>
            <person name="Mekata T."/>
            <person name="Ikunari K."/>
        </authorList>
    </citation>
    <scope>NUCLEOTIDE SEQUENCE</scope>
    <source>
        <strain evidence="1">EL160426</strain>
    </source>
</reference>
<organism evidence="1 2">
    <name type="scientific">Aureispira anguillae</name>
    <dbReference type="NCBI Taxonomy" id="2864201"/>
    <lineage>
        <taxon>Bacteria</taxon>
        <taxon>Pseudomonadati</taxon>
        <taxon>Bacteroidota</taxon>
        <taxon>Saprospiria</taxon>
        <taxon>Saprospirales</taxon>
        <taxon>Saprospiraceae</taxon>
        <taxon>Aureispira</taxon>
    </lineage>
</organism>